<organism evidence="13 14">
    <name type="scientific">Rugosimonospora africana</name>
    <dbReference type="NCBI Taxonomy" id="556532"/>
    <lineage>
        <taxon>Bacteria</taxon>
        <taxon>Bacillati</taxon>
        <taxon>Actinomycetota</taxon>
        <taxon>Actinomycetes</taxon>
        <taxon>Micromonosporales</taxon>
        <taxon>Micromonosporaceae</taxon>
        <taxon>Rugosimonospora</taxon>
    </lineage>
</organism>
<dbReference type="GO" id="GO:0051539">
    <property type="term" value="F:4 iron, 4 sulfur cluster binding"/>
    <property type="evidence" value="ECO:0007669"/>
    <property type="project" value="UniProtKB-KW"/>
</dbReference>
<accession>A0A8J3VNF6</accession>
<dbReference type="GO" id="GO:0004844">
    <property type="term" value="F:uracil DNA N-glycosylase activity"/>
    <property type="evidence" value="ECO:0007669"/>
    <property type="project" value="UniProtKB-EC"/>
</dbReference>
<dbReference type="NCBIfam" id="TIGR00758">
    <property type="entry name" value="UDG_fam4"/>
    <property type="match status" value="1"/>
</dbReference>
<sequence>MLTEWAELASEVSSCRACAELAATRQKVVTGDPGPGAPARLVFVGEAPGAQEDAAGRPFVGKAGQLLDQLLTDSGMARAEVGVVNVVKCRPPGNRRPTADEVARCRPYLERQLDLLRPRLIVALGLTAVAWFLGRRTTLAAARSVVHEVGAYRVIATYHPSAAIRFGPAGAPMAALREDLDFAARYLAGVSL</sequence>
<keyword evidence="8" id="KW-0378">Hydrolase</keyword>
<evidence type="ECO:0000256" key="9">
    <source>
        <dbReference type="ARBA" id="ARBA00023004"/>
    </source>
</evidence>
<keyword evidence="11" id="KW-0234">DNA repair</keyword>
<dbReference type="CDD" id="cd10030">
    <property type="entry name" value="UDG-F4_TTUDGA_SPO1dp_like"/>
    <property type="match status" value="1"/>
</dbReference>
<evidence type="ECO:0000256" key="6">
    <source>
        <dbReference type="ARBA" id="ARBA00022723"/>
    </source>
</evidence>
<dbReference type="EC" id="3.2.2.27" evidence="3"/>
<dbReference type="GO" id="GO:0046872">
    <property type="term" value="F:metal ion binding"/>
    <property type="evidence" value="ECO:0007669"/>
    <property type="project" value="UniProtKB-KW"/>
</dbReference>
<proteinExistence type="inferred from homology"/>
<dbReference type="GO" id="GO:0006281">
    <property type="term" value="P:DNA repair"/>
    <property type="evidence" value="ECO:0007669"/>
    <property type="project" value="UniProtKB-KW"/>
</dbReference>
<dbReference type="AlphaFoldDB" id="A0A8J3VNF6"/>
<keyword evidence="5" id="KW-0004">4Fe-4S</keyword>
<evidence type="ECO:0000256" key="2">
    <source>
        <dbReference type="ARBA" id="ARBA00006521"/>
    </source>
</evidence>
<protein>
    <recommendedName>
        <fullName evidence="4">Type-4 uracil-DNA glycosylase</fullName>
        <ecNumber evidence="3">3.2.2.27</ecNumber>
    </recommendedName>
</protein>
<evidence type="ECO:0000256" key="10">
    <source>
        <dbReference type="ARBA" id="ARBA00023014"/>
    </source>
</evidence>
<dbReference type="PANTHER" id="PTHR33693:SF1">
    <property type="entry name" value="TYPE-4 URACIL-DNA GLYCOSYLASE"/>
    <property type="match status" value="1"/>
</dbReference>
<evidence type="ECO:0000313" key="13">
    <source>
        <dbReference type="EMBL" id="GIH12178.1"/>
    </source>
</evidence>
<dbReference type="Proteomes" id="UP000642748">
    <property type="component" value="Unassembled WGS sequence"/>
</dbReference>
<evidence type="ECO:0000256" key="11">
    <source>
        <dbReference type="ARBA" id="ARBA00023204"/>
    </source>
</evidence>
<dbReference type="InterPro" id="IPR036895">
    <property type="entry name" value="Uracil-DNA_glycosylase-like_sf"/>
</dbReference>
<reference evidence="13" key="1">
    <citation type="submission" date="2021-01" db="EMBL/GenBank/DDBJ databases">
        <title>Whole genome shotgun sequence of Rugosimonospora africana NBRC 104875.</title>
        <authorList>
            <person name="Komaki H."/>
            <person name="Tamura T."/>
        </authorList>
    </citation>
    <scope>NUCLEOTIDE SEQUENCE</scope>
    <source>
        <strain evidence="13">NBRC 104875</strain>
    </source>
</reference>
<keyword evidence="9" id="KW-0408">Iron</keyword>
<evidence type="ECO:0000256" key="7">
    <source>
        <dbReference type="ARBA" id="ARBA00022763"/>
    </source>
</evidence>
<evidence type="ECO:0000256" key="5">
    <source>
        <dbReference type="ARBA" id="ARBA00022485"/>
    </source>
</evidence>
<keyword evidence="10" id="KW-0411">Iron-sulfur</keyword>
<keyword evidence="7" id="KW-0227">DNA damage</keyword>
<evidence type="ECO:0000256" key="4">
    <source>
        <dbReference type="ARBA" id="ARBA00019403"/>
    </source>
</evidence>
<gene>
    <name evidence="13" type="ORF">Raf01_03500</name>
</gene>
<dbReference type="InterPro" id="IPR051536">
    <property type="entry name" value="UDG_Type-4/5"/>
</dbReference>
<dbReference type="SMART" id="SM00986">
    <property type="entry name" value="UDG"/>
    <property type="match status" value="1"/>
</dbReference>
<dbReference type="PANTHER" id="PTHR33693">
    <property type="entry name" value="TYPE-5 URACIL-DNA GLYCOSYLASE"/>
    <property type="match status" value="1"/>
</dbReference>
<dbReference type="SMART" id="SM00987">
    <property type="entry name" value="UreE_C"/>
    <property type="match status" value="1"/>
</dbReference>
<comment type="similarity">
    <text evidence="2">Belongs to the uracil-DNA glycosylase (UDG) superfamily. Type 4 (UDGa) family.</text>
</comment>
<evidence type="ECO:0000256" key="8">
    <source>
        <dbReference type="ARBA" id="ARBA00022801"/>
    </source>
</evidence>
<name>A0A8J3VNF6_9ACTN</name>
<evidence type="ECO:0000256" key="3">
    <source>
        <dbReference type="ARBA" id="ARBA00012030"/>
    </source>
</evidence>
<dbReference type="RefSeq" id="WP_203915909.1">
    <property type="nucleotide sequence ID" value="NZ_BONZ01000006.1"/>
</dbReference>
<dbReference type="EMBL" id="BONZ01000006">
    <property type="protein sequence ID" value="GIH12178.1"/>
    <property type="molecule type" value="Genomic_DNA"/>
</dbReference>
<comment type="caution">
    <text evidence="13">The sequence shown here is derived from an EMBL/GenBank/DDBJ whole genome shotgun (WGS) entry which is preliminary data.</text>
</comment>
<evidence type="ECO:0000256" key="1">
    <source>
        <dbReference type="ARBA" id="ARBA00001400"/>
    </source>
</evidence>
<keyword evidence="6" id="KW-0479">Metal-binding</keyword>
<dbReference type="InterPro" id="IPR005122">
    <property type="entry name" value="Uracil-DNA_glycosylase-like"/>
</dbReference>
<evidence type="ECO:0000313" key="14">
    <source>
        <dbReference type="Proteomes" id="UP000642748"/>
    </source>
</evidence>
<dbReference type="Pfam" id="PF03167">
    <property type="entry name" value="UDG"/>
    <property type="match status" value="1"/>
</dbReference>
<dbReference type="Gene3D" id="3.40.470.10">
    <property type="entry name" value="Uracil-DNA glycosylase-like domain"/>
    <property type="match status" value="1"/>
</dbReference>
<dbReference type="InterPro" id="IPR005273">
    <property type="entry name" value="Ura-DNA_glyco_family4"/>
</dbReference>
<dbReference type="SUPFAM" id="SSF52141">
    <property type="entry name" value="Uracil-DNA glycosylase-like"/>
    <property type="match status" value="1"/>
</dbReference>
<comment type="catalytic activity">
    <reaction evidence="1">
        <text>Hydrolyzes single-stranded DNA or mismatched double-stranded DNA and polynucleotides, releasing free uracil.</text>
        <dbReference type="EC" id="3.2.2.27"/>
    </reaction>
</comment>
<feature type="domain" description="Uracil-DNA glycosylase-like" evidence="12">
    <location>
        <begin position="32"/>
        <end position="181"/>
    </location>
</feature>
<evidence type="ECO:0000259" key="12">
    <source>
        <dbReference type="SMART" id="SM00986"/>
    </source>
</evidence>
<keyword evidence="14" id="KW-1185">Reference proteome</keyword>